<reference evidence="1" key="1">
    <citation type="journal article" date="2023" name="G3 (Bethesda)">
        <title>A reference genome for the long-term kleptoplast-retaining sea slug Elysia crispata morphotype clarki.</title>
        <authorList>
            <person name="Eastman K.E."/>
            <person name="Pendleton A.L."/>
            <person name="Shaikh M.A."/>
            <person name="Suttiyut T."/>
            <person name="Ogas R."/>
            <person name="Tomko P."/>
            <person name="Gavelis G."/>
            <person name="Widhalm J.R."/>
            <person name="Wisecaver J.H."/>
        </authorList>
    </citation>
    <scope>NUCLEOTIDE SEQUENCE</scope>
    <source>
        <strain evidence="1">ECLA1</strain>
    </source>
</reference>
<keyword evidence="2" id="KW-1185">Reference proteome</keyword>
<protein>
    <submittedName>
        <fullName evidence="1">Uncharacterized protein</fullName>
    </submittedName>
</protein>
<evidence type="ECO:0000313" key="2">
    <source>
        <dbReference type="Proteomes" id="UP001283361"/>
    </source>
</evidence>
<dbReference type="EMBL" id="JAWDGP010003353">
    <property type="protein sequence ID" value="KAK3775117.1"/>
    <property type="molecule type" value="Genomic_DNA"/>
</dbReference>
<name>A0AAE0ZTI5_9GAST</name>
<comment type="caution">
    <text evidence="1">The sequence shown here is derived from an EMBL/GenBank/DDBJ whole genome shotgun (WGS) entry which is preliminary data.</text>
</comment>
<dbReference type="AlphaFoldDB" id="A0AAE0ZTI5"/>
<dbReference type="Proteomes" id="UP001283361">
    <property type="component" value="Unassembled WGS sequence"/>
</dbReference>
<proteinExistence type="predicted"/>
<gene>
    <name evidence="1" type="ORF">RRG08_057241</name>
</gene>
<accession>A0AAE0ZTI5</accession>
<sequence length="124" mass="14364">MRSRFMENQFGVRSRLMENHFDVGCILLENHFVSPVMCAPDRWRTSSCGLPSALQIFGEHVCVTCDVRSRLLENQFLWHLCYALQINEEPVCVTCDVRSTAMDNQCVSPVMCARDYWRTSLCHL</sequence>
<organism evidence="1 2">
    <name type="scientific">Elysia crispata</name>
    <name type="common">lettuce slug</name>
    <dbReference type="NCBI Taxonomy" id="231223"/>
    <lineage>
        <taxon>Eukaryota</taxon>
        <taxon>Metazoa</taxon>
        <taxon>Spiralia</taxon>
        <taxon>Lophotrochozoa</taxon>
        <taxon>Mollusca</taxon>
        <taxon>Gastropoda</taxon>
        <taxon>Heterobranchia</taxon>
        <taxon>Euthyneura</taxon>
        <taxon>Panpulmonata</taxon>
        <taxon>Sacoglossa</taxon>
        <taxon>Placobranchoidea</taxon>
        <taxon>Plakobranchidae</taxon>
        <taxon>Elysia</taxon>
    </lineage>
</organism>
<evidence type="ECO:0000313" key="1">
    <source>
        <dbReference type="EMBL" id="KAK3775117.1"/>
    </source>
</evidence>